<keyword evidence="1 4" id="KW-0689">Ribosomal protein</keyword>
<dbReference type="InterPro" id="IPR019906">
    <property type="entry name" value="Ribosomal_uL6_bac-type"/>
</dbReference>
<dbReference type="GO" id="GO:0005840">
    <property type="term" value="C:ribosome"/>
    <property type="evidence" value="ECO:0007669"/>
    <property type="project" value="UniProtKB-KW"/>
</dbReference>
<evidence type="ECO:0000313" key="8">
    <source>
        <dbReference type="Proteomes" id="UP000676506"/>
    </source>
</evidence>
<feature type="domain" description="Large ribosomal subunit protein uL6 alpha-beta" evidence="6">
    <location>
        <begin position="87"/>
        <end position="169"/>
    </location>
</feature>
<dbReference type="InterPro" id="IPR020040">
    <property type="entry name" value="Ribosomal_uL6_a/b-dom"/>
</dbReference>
<dbReference type="SUPFAM" id="SSF56053">
    <property type="entry name" value="Ribosomal protein L6"/>
    <property type="match status" value="2"/>
</dbReference>
<dbReference type="RefSeq" id="WP_211429374.1">
    <property type="nucleotide sequence ID" value="NZ_CP072648.1"/>
</dbReference>
<organism evidence="7 8">
    <name type="scientific">Chloracidobacterium validum</name>
    <dbReference type="NCBI Taxonomy" id="2821543"/>
    <lineage>
        <taxon>Bacteria</taxon>
        <taxon>Pseudomonadati</taxon>
        <taxon>Acidobacteriota</taxon>
        <taxon>Terriglobia</taxon>
        <taxon>Terriglobales</taxon>
        <taxon>Acidobacteriaceae</taxon>
        <taxon>Chloracidobacterium</taxon>
    </lineage>
</organism>
<proteinExistence type="inferred from homology"/>
<dbReference type="PRINTS" id="PR00059">
    <property type="entry name" value="RIBOSOMALL6"/>
</dbReference>
<evidence type="ECO:0000313" key="7">
    <source>
        <dbReference type="EMBL" id="QUW03484.1"/>
    </source>
</evidence>
<dbReference type="Pfam" id="PF00347">
    <property type="entry name" value="Ribosomal_L6"/>
    <property type="match status" value="1"/>
</dbReference>
<reference evidence="7 8" key="1">
    <citation type="submission" date="2021-03" db="EMBL/GenBank/DDBJ databases">
        <title>Genomic and phenotypic characterization of Chloracidobacterium isolates provides evidence for multiple species.</title>
        <authorList>
            <person name="Saini M.K."/>
            <person name="Costas A.M.G."/>
            <person name="Tank M."/>
            <person name="Bryant D.A."/>
        </authorList>
    </citation>
    <scope>NUCLEOTIDE SEQUENCE [LARGE SCALE GENOMIC DNA]</scope>
    <source>
        <strain evidence="7 8">BV2-C</strain>
    </source>
</reference>
<dbReference type="PANTHER" id="PTHR11655">
    <property type="entry name" value="60S/50S RIBOSOMAL PROTEIN L6/L9"/>
    <property type="match status" value="1"/>
</dbReference>
<evidence type="ECO:0000256" key="3">
    <source>
        <dbReference type="ARBA" id="ARBA00035454"/>
    </source>
</evidence>
<evidence type="ECO:0000256" key="4">
    <source>
        <dbReference type="RuleBase" id="RU003869"/>
    </source>
</evidence>
<gene>
    <name evidence="7" type="primary">rplF</name>
    <name evidence="7" type="ORF">J8C06_03325</name>
</gene>
<dbReference type="InterPro" id="IPR036789">
    <property type="entry name" value="Ribosomal_uL6-like_a/b-dom_sf"/>
</dbReference>
<evidence type="ECO:0000256" key="5">
    <source>
        <dbReference type="RuleBase" id="RU003870"/>
    </source>
</evidence>
<sequence length="188" mass="20695">MSRIGKRPIPLLNSTVRTENKSVFVSRGQHLIEVKIQNGLDVELQNNSLVVVATDQSNWQYQGLTRTLIDNAIRGLDSSFSINLDLVGVGYKVEKKDTKLIFNLGYSHPIEFELPSGIECSIEKLQKPIQQYQTTLTIKGSNKAEVGQVAADLVKLRKPDAYKGKGIRYAAKTLVLKPGKSGGKGGKK</sequence>
<evidence type="ECO:0000259" key="6">
    <source>
        <dbReference type="Pfam" id="PF00347"/>
    </source>
</evidence>
<accession>A0ABX8B9Y0</accession>
<dbReference type="PANTHER" id="PTHR11655:SF14">
    <property type="entry name" value="LARGE RIBOSOMAL SUBUNIT PROTEIN UL6M"/>
    <property type="match status" value="1"/>
</dbReference>
<evidence type="ECO:0000256" key="2">
    <source>
        <dbReference type="ARBA" id="ARBA00023274"/>
    </source>
</evidence>
<dbReference type="Gene3D" id="3.90.930.12">
    <property type="entry name" value="Ribosomal protein L6, alpha-beta domain"/>
    <property type="match status" value="2"/>
</dbReference>
<dbReference type="InterPro" id="IPR000702">
    <property type="entry name" value="Ribosomal_uL6-like"/>
</dbReference>
<keyword evidence="5" id="KW-0699">rRNA-binding</keyword>
<evidence type="ECO:0000256" key="1">
    <source>
        <dbReference type="ARBA" id="ARBA00022980"/>
    </source>
</evidence>
<dbReference type="PIRSF" id="PIRSF002162">
    <property type="entry name" value="Ribosomal_L6"/>
    <property type="match status" value="1"/>
</dbReference>
<keyword evidence="2 4" id="KW-0687">Ribonucleoprotein</keyword>
<comment type="function">
    <text evidence="5">This protein binds to the 23S rRNA, and is important in its secondary structure. It is located near the subunit interface in the base of the L7/L12 stalk, and near the tRNA binding site of the peptidyltransferase center.</text>
</comment>
<keyword evidence="8" id="KW-1185">Reference proteome</keyword>
<protein>
    <recommendedName>
        <fullName evidence="3 5">50S ribosomal protein L6</fullName>
    </recommendedName>
</protein>
<dbReference type="EMBL" id="CP072648">
    <property type="protein sequence ID" value="QUW03484.1"/>
    <property type="molecule type" value="Genomic_DNA"/>
</dbReference>
<comment type="similarity">
    <text evidence="4">Belongs to the universal ribosomal protein uL6 family.</text>
</comment>
<dbReference type="PROSITE" id="PS00525">
    <property type="entry name" value="RIBOSOMAL_L6_1"/>
    <property type="match status" value="1"/>
</dbReference>
<name>A0ABX8B9Y0_9BACT</name>
<dbReference type="InterPro" id="IPR002358">
    <property type="entry name" value="Ribosomal_uL6_CS"/>
</dbReference>
<dbReference type="Proteomes" id="UP000676506">
    <property type="component" value="Chromosome 1"/>
</dbReference>
<keyword evidence="5" id="KW-0694">RNA-binding</keyword>